<evidence type="ECO:0000256" key="2">
    <source>
        <dbReference type="ARBA" id="ARBA00009142"/>
    </source>
</evidence>
<evidence type="ECO:0000256" key="8">
    <source>
        <dbReference type="RuleBase" id="RU363041"/>
    </source>
</evidence>
<organism evidence="9 10">
    <name type="scientific">Stutzerimonas kirkiae</name>
    <dbReference type="NCBI Taxonomy" id="2211392"/>
    <lineage>
        <taxon>Bacteria</taxon>
        <taxon>Pseudomonadati</taxon>
        <taxon>Pseudomonadota</taxon>
        <taxon>Gammaproteobacteria</taxon>
        <taxon>Pseudomonadales</taxon>
        <taxon>Pseudomonadaceae</taxon>
        <taxon>Stutzerimonas</taxon>
    </lineage>
</organism>
<accession>A0A4Q9R6S7</accession>
<sequence>MEFSAELLLLFFLIAMLAGCIDAIAGGGGLITLPALLALGIPPAAAIATNKLGAAAGSFSSALYFVRIREVHLGRVWPMMLTTFIGSLTGALVLTRIDNSLLKSVIPILLIAFSIYFLLSPRLGEADKKQLLSPAYYLLLIAPAIGFYDGFFGPGTGAFLSIGFVLLLGYNMIKATAHAKVLNFCSNLAALLFFILHGGILWSIGLAMLAGQLLGGNLGARMAVRSGHRLIRVVMISVSLSISIKILFFDS</sequence>
<dbReference type="EMBL" id="QJUP01000013">
    <property type="protein sequence ID" value="TBU96290.1"/>
    <property type="molecule type" value="Genomic_DNA"/>
</dbReference>
<evidence type="ECO:0000256" key="6">
    <source>
        <dbReference type="ARBA" id="ARBA00022989"/>
    </source>
</evidence>
<comment type="subcellular location">
    <subcellularLocation>
        <location evidence="1 8">Cell membrane</location>
        <topology evidence="1 8">Multi-pass membrane protein</topology>
    </subcellularLocation>
</comment>
<dbReference type="OrthoDB" id="554695at2"/>
<evidence type="ECO:0000256" key="3">
    <source>
        <dbReference type="ARBA" id="ARBA00022448"/>
    </source>
</evidence>
<evidence type="ECO:0000313" key="10">
    <source>
        <dbReference type="Proteomes" id="UP000292639"/>
    </source>
</evidence>
<feature type="transmembrane region" description="Helical" evidence="8">
    <location>
        <begin position="230"/>
        <end position="249"/>
    </location>
</feature>
<name>A0A4Q9R6S7_9GAMM</name>
<dbReference type="GO" id="GO:0005886">
    <property type="term" value="C:plasma membrane"/>
    <property type="evidence" value="ECO:0007669"/>
    <property type="project" value="UniProtKB-SubCell"/>
</dbReference>
<feature type="transmembrane region" description="Helical" evidence="8">
    <location>
        <begin position="101"/>
        <end position="119"/>
    </location>
</feature>
<gene>
    <name evidence="9" type="ORF">DNJ96_10965</name>
</gene>
<feature type="transmembrane region" description="Helical" evidence="8">
    <location>
        <begin position="185"/>
        <end position="210"/>
    </location>
</feature>
<dbReference type="AlphaFoldDB" id="A0A4Q9R6S7"/>
<dbReference type="Pfam" id="PF01925">
    <property type="entry name" value="TauE"/>
    <property type="match status" value="1"/>
</dbReference>
<keyword evidence="7 8" id="KW-0472">Membrane</keyword>
<dbReference type="InterPro" id="IPR052017">
    <property type="entry name" value="TSUP"/>
</dbReference>
<dbReference type="PANTHER" id="PTHR30269:SF0">
    <property type="entry name" value="MEMBRANE TRANSPORTER PROTEIN YFCA-RELATED"/>
    <property type="match status" value="1"/>
</dbReference>
<reference evidence="9 10" key="1">
    <citation type="submission" date="2018-06" db="EMBL/GenBank/DDBJ databases">
        <title>Three novel Pseudomonas species isolated from symptomatic oak.</title>
        <authorList>
            <person name="Bueno-Gonzalez V."/>
            <person name="Brady C."/>
        </authorList>
    </citation>
    <scope>NUCLEOTIDE SEQUENCE [LARGE SCALE GENOMIC DNA]</scope>
    <source>
        <strain evidence="9 10">P17C</strain>
    </source>
</reference>
<keyword evidence="10" id="KW-1185">Reference proteome</keyword>
<evidence type="ECO:0000256" key="1">
    <source>
        <dbReference type="ARBA" id="ARBA00004651"/>
    </source>
</evidence>
<feature type="transmembrane region" description="Helical" evidence="8">
    <location>
        <begin position="154"/>
        <end position="173"/>
    </location>
</feature>
<evidence type="ECO:0000256" key="4">
    <source>
        <dbReference type="ARBA" id="ARBA00022475"/>
    </source>
</evidence>
<comment type="similarity">
    <text evidence="2 8">Belongs to the 4-toluene sulfonate uptake permease (TSUP) (TC 2.A.102) family.</text>
</comment>
<evidence type="ECO:0000313" key="9">
    <source>
        <dbReference type="EMBL" id="TBU96290.1"/>
    </source>
</evidence>
<keyword evidence="4 8" id="KW-1003">Cell membrane</keyword>
<dbReference type="RefSeq" id="WP_131184042.1">
    <property type="nucleotide sequence ID" value="NZ_QJUO01000009.1"/>
</dbReference>
<protein>
    <recommendedName>
        <fullName evidence="8">Probable membrane transporter protein</fullName>
    </recommendedName>
</protein>
<keyword evidence="3" id="KW-0813">Transport</keyword>
<keyword evidence="6 8" id="KW-1133">Transmembrane helix</keyword>
<feature type="transmembrane region" description="Helical" evidence="8">
    <location>
        <begin position="131"/>
        <end position="148"/>
    </location>
</feature>
<keyword evidence="5 8" id="KW-0812">Transmembrane</keyword>
<evidence type="ECO:0000256" key="5">
    <source>
        <dbReference type="ARBA" id="ARBA00022692"/>
    </source>
</evidence>
<dbReference type="PANTHER" id="PTHR30269">
    <property type="entry name" value="TRANSMEMBRANE PROTEIN YFCA"/>
    <property type="match status" value="1"/>
</dbReference>
<feature type="transmembrane region" description="Helical" evidence="8">
    <location>
        <begin position="76"/>
        <end position="95"/>
    </location>
</feature>
<dbReference type="InterPro" id="IPR002781">
    <property type="entry name" value="TM_pro_TauE-like"/>
</dbReference>
<comment type="caution">
    <text evidence="9">The sequence shown here is derived from an EMBL/GenBank/DDBJ whole genome shotgun (WGS) entry which is preliminary data.</text>
</comment>
<feature type="transmembrane region" description="Helical" evidence="8">
    <location>
        <begin position="39"/>
        <end position="64"/>
    </location>
</feature>
<dbReference type="Proteomes" id="UP000292639">
    <property type="component" value="Unassembled WGS sequence"/>
</dbReference>
<evidence type="ECO:0000256" key="7">
    <source>
        <dbReference type="ARBA" id="ARBA00023136"/>
    </source>
</evidence>
<proteinExistence type="inferred from homology"/>